<dbReference type="Proteomes" id="UP001194580">
    <property type="component" value="Unassembled WGS sequence"/>
</dbReference>
<reference evidence="1" key="1">
    <citation type="journal article" date="2020" name="Fungal Divers.">
        <title>Resolving the Mortierellaceae phylogeny through synthesis of multi-gene phylogenetics and phylogenomics.</title>
        <authorList>
            <person name="Vandepol N."/>
            <person name="Liber J."/>
            <person name="Desiro A."/>
            <person name="Na H."/>
            <person name="Kennedy M."/>
            <person name="Barry K."/>
            <person name="Grigoriev I.V."/>
            <person name="Miller A.N."/>
            <person name="O'Donnell K."/>
            <person name="Stajich J.E."/>
            <person name="Bonito G."/>
        </authorList>
    </citation>
    <scope>NUCLEOTIDE SEQUENCE</scope>
    <source>
        <strain evidence="1">NRRL 28262</strain>
    </source>
</reference>
<keyword evidence="2" id="KW-1185">Reference proteome</keyword>
<evidence type="ECO:0000313" key="1">
    <source>
        <dbReference type="EMBL" id="KAG0278216.1"/>
    </source>
</evidence>
<evidence type="ECO:0000313" key="2">
    <source>
        <dbReference type="Proteomes" id="UP001194580"/>
    </source>
</evidence>
<organism evidence="1 2">
    <name type="scientific">Linnemannia exigua</name>
    <dbReference type="NCBI Taxonomy" id="604196"/>
    <lineage>
        <taxon>Eukaryota</taxon>
        <taxon>Fungi</taxon>
        <taxon>Fungi incertae sedis</taxon>
        <taxon>Mucoromycota</taxon>
        <taxon>Mortierellomycotina</taxon>
        <taxon>Mortierellomycetes</taxon>
        <taxon>Mortierellales</taxon>
        <taxon>Mortierellaceae</taxon>
        <taxon>Linnemannia</taxon>
    </lineage>
</organism>
<comment type="caution">
    <text evidence="1">The sequence shown here is derived from an EMBL/GenBank/DDBJ whole genome shotgun (WGS) entry which is preliminary data.</text>
</comment>
<accession>A0AAD4H803</accession>
<gene>
    <name evidence="1" type="ORF">BGZ95_004459</name>
</gene>
<name>A0AAD4H803_9FUNG</name>
<proteinExistence type="predicted"/>
<protein>
    <submittedName>
        <fullName evidence="1">Uncharacterized protein</fullName>
    </submittedName>
</protein>
<sequence length="113" mass="13098">MSSTSSNNNSARTMRRDEDTKKFWAKVKRIHTDQDINSSDKIQSVLDYINNKFHKEDLRMSAKAKQEVLTQMTALIEEGLRIIDEAEANQHTPRGHGVTDYLDRVQTVLESRY</sequence>
<dbReference type="AlphaFoldDB" id="A0AAD4H803"/>
<dbReference type="EMBL" id="JAAAIL010000211">
    <property type="protein sequence ID" value="KAG0278216.1"/>
    <property type="molecule type" value="Genomic_DNA"/>
</dbReference>